<comment type="caution">
    <text evidence="2">The sequence shown here is derived from an EMBL/GenBank/DDBJ whole genome shotgun (WGS) entry which is preliminary data.</text>
</comment>
<evidence type="ECO:0000313" key="1">
    <source>
        <dbReference type="EMBL" id="GEK81856.1"/>
    </source>
</evidence>
<name>A0A7W3PI63_9MICO</name>
<accession>A0A7W3PI63</accession>
<dbReference type="RefSeq" id="WP_146851965.1">
    <property type="nucleotide sequence ID" value="NZ_BAAAHR010000002.1"/>
</dbReference>
<reference evidence="1 3" key="1">
    <citation type="submission" date="2019-07" db="EMBL/GenBank/DDBJ databases">
        <title>Whole genome shotgun sequence of Frigoribacterium faeni NBRC 103066.</title>
        <authorList>
            <person name="Hosoyama A."/>
            <person name="Uohara A."/>
            <person name="Ohji S."/>
            <person name="Ichikawa N."/>
        </authorList>
    </citation>
    <scope>NUCLEOTIDE SEQUENCE [LARGE SCALE GENOMIC DNA]</scope>
    <source>
        <strain evidence="1 3">NBRC 103066</strain>
    </source>
</reference>
<sequence length="138" mass="14603">MPSTRLKGSGLVFTVGTTDFAADATNVRILHTDSDSGTVTFEDASKGTTQQASIAGTMIQSLTSSSFWRYAWANSGKEIAFKFAPGLNTTATADKPIFTGTVRIGNRPDLGGDAQVSGDDWTADFEWKVVGEVTTLVS</sequence>
<proteinExistence type="predicted"/>
<keyword evidence="3" id="KW-1185">Reference proteome</keyword>
<evidence type="ECO:0000313" key="4">
    <source>
        <dbReference type="Proteomes" id="UP000522688"/>
    </source>
</evidence>
<dbReference type="Proteomes" id="UP000522688">
    <property type="component" value="Unassembled WGS sequence"/>
</dbReference>
<gene>
    <name evidence="2" type="ORF">FB463_000651</name>
    <name evidence="1" type="ORF">FFA01_01650</name>
</gene>
<reference evidence="2 4" key="2">
    <citation type="submission" date="2020-07" db="EMBL/GenBank/DDBJ databases">
        <title>Sequencing the genomes of 1000 actinobacteria strains.</title>
        <authorList>
            <person name="Klenk H.-P."/>
        </authorList>
    </citation>
    <scope>NUCLEOTIDE SEQUENCE [LARGE SCALE GENOMIC DNA]</scope>
    <source>
        <strain evidence="2 4">DSM 10309</strain>
    </source>
</reference>
<evidence type="ECO:0000313" key="2">
    <source>
        <dbReference type="EMBL" id="MBA8812427.1"/>
    </source>
</evidence>
<dbReference type="EMBL" id="BJUV01000001">
    <property type="protein sequence ID" value="GEK81856.1"/>
    <property type="molecule type" value="Genomic_DNA"/>
</dbReference>
<protein>
    <submittedName>
        <fullName evidence="2">Uncharacterized protein</fullName>
    </submittedName>
</protein>
<dbReference type="OrthoDB" id="3787252at2"/>
<dbReference type="AlphaFoldDB" id="A0A7W3PI63"/>
<organism evidence="2 4">
    <name type="scientific">Frigoribacterium faeni</name>
    <dbReference type="NCBI Taxonomy" id="145483"/>
    <lineage>
        <taxon>Bacteria</taxon>
        <taxon>Bacillati</taxon>
        <taxon>Actinomycetota</taxon>
        <taxon>Actinomycetes</taxon>
        <taxon>Micrococcales</taxon>
        <taxon>Microbacteriaceae</taxon>
        <taxon>Frigoribacterium</taxon>
    </lineage>
</organism>
<evidence type="ECO:0000313" key="3">
    <source>
        <dbReference type="Proteomes" id="UP000321154"/>
    </source>
</evidence>
<dbReference type="Proteomes" id="UP000321154">
    <property type="component" value="Unassembled WGS sequence"/>
</dbReference>
<dbReference type="EMBL" id="JACGWW010000001">
    <property type="protein sequence ID" value="MBA8812427.1"/>
    <property type="molecule type" value="Genomic_DNA"/>
</dbReference>